<reference evidence="4 5" key="1">
    <citation type="submission" date="2019-07" db="EMBL/GenBank/DDBJ databases">
        <title>Genomics analysis of Aphanomyces spp. identifies a new class of oomycete effector associated with host adaptation.</title>
        <authorList>
            <person name="Gaulin E."/>
        </authorList>
    </citation>
    <scope>NUCLEOTIDE SEQUENCE [LARGE SCALE GENOMIC DNA]</scope>
    <source>
        <strain evidence="4 5">ATCC 201684</strain>
    </source>
</reference>
<feature type="compositionally biased region" description="Basic and acidic residues" evidence="2">
    <location>
        <begin position="430"/>
        <end position="442"/>
    </location>
</feature>
<dbReference type="Pfam" id="PF16019">
    <property type="entry name" value="CSRNP_N"/>
    <property type="match status" value="1"/>
</dbReference>
<dbReference type="Proteomes" id="UP000481153">
    <property type="component" value="Unassembled WGS sequence"/>
</dbReference>
<feature type="compositionally biased region" description="Polar residues" evidence="2">
    <location>
        <begin position="414"/>
        <end position="423"/>
    </location>
</feature>
<feature type="region of interest" description="Disordered" evidence="2">
    <location>
        <begin position="414"/>
        <end position="442"/>
    </location>
</feature>
<comment type="caution">
    <text evidence="4">The sequence shown here is derived from an EMBL/GenBank/DDBJ whole genome shotgun (WGS) entry which is preliminary data.</text>
</comment>
<dbReference type="EMBL" id="VJMJ01000139">
    <property type="protein sequence ID" value="KAF0731876.1"/>
    <property type="molecule type" value="Genomic_DNA"/>
</dbReference>
<dbReference type="VEuPathDB" id="FungiDB:AeMF1_008691"/>
<accession>A0A6G0WWD6</accession>
<feature type="region of interest" description="Disordered" evidence="2">
    <location>
        <begin position="180"/>
        <end position="202"/>
    </location>
</feature>
<evidence type="ECO:0000313" key="5">
    <source>
        <dbReference type="Proteomes" id="UP000481153"/>
    </source>
</evidence>
<evidence type="ECO:0000256" key="1">
    <source>
        <dbReference type="SAM" id="Coils"/>
    </source>
</evidence>
<sequence>MIAILQACEEEAKAKEEAVKAEEEAAKAKEEAAKKCQEIPTTREDCSWDDLDDPHFCCQSRSNFSRVLDQLKQIHVDFGSCAGVADHLHEEPTPSQEDVQPPVTHIKTTPKTIARAAKRTQDEAGDPRATKKRRICRHVRCSLPSVKRHAMDPTNCVQGQGRENSPPEFHNDTEDKTAVETTEENGDITPTNCVQGQGRDPHEMKRQPICRRVRFSTVTIISFPSELGECSLPSVGGFPLGMTQQHSDAATFNLETFTDDARPCVSKIPPRERKSRLVAAGVTEKDIKAYDAAVAVIHGSRWSEVKRATERNTMLHEAKCWNSILRQRRQDASWEFKQRDYDRDMTKKRRAMDDEADVSCAQRRKNDHHTTATSARSDVETEVPQWIEHEKHKFRLEMLAQAKQYNIMAHFQRQSLKTSQGQPHGNLDATKMESTRGRFTDS</sequence>
<keyword evidence="1" id="KW-0175">Coiled coil</keyword>
<protein>
    <recommendedName>
        <fullName evidence="3">Cysteine/serine-rich nuclear protein N-terminal domain-containing protein</fullName>
    </recommendedName>
</protein>
<evidence type="ECO:0000313" key="4">
    <source>
        <dbReference type="EMBL" id="KAF0731876.1"/>
    </source>
</evidence>
<feature type="domain" description="Cysteine/serine-rich nuclear protein N-terminal" evidence="3">
    <location>
        <begin position="211"/>
        <end position="274"/>
    </location>
</feature>
<keyword evidence="5" id="KW-1185">Reference proteome</keyword>
<feature type="coiled-coil region" evidence="1">
    <location>
        <begin position="4"/>
        <end position="39"/>
    </location>
</feature>
<name>A0A6G0WWD6_9STRA</name>
<evidence type="ECO:0000256" key="2">
    <source>
        <dbReference type="SAM" id="MobiDB-lite"/>
    </source>
</evidence>
<dbReference type="VEuPathDB" id="FungiDB:AeMF1_007056"/>
<gene>
    <name evidence="4" type="ORF">Ae201684_010974</name>
</gene>
<feature type="region of interest" description="Disordered" evidence="2">
    <location>
        <begin position="346"/>
        <end position="380"/>
    </location>
</feature>
<dbReference type="InterPro" id="IPR031972">
    <property type="entry name" value="CSRNP_N"/>
</dbReference>
<evidence type="ECO:0000259" key="3">
    <source>
        <dbReference type="Pfam" id="PF16019"/>
    </source>
</evidence>
<proteinExistence type="predicted"/>
<dbReference type="AlphaFoldDB" id="A0A6G0WWD6"/>
<organism evidence="4 5">
    <name type="scientific">Aphanomyces euteiches</name>
    <dbReference type="NCBI Taxonomy" id="100861"/>
    <lineage>
        <taxon>Eukaryota</taxon>
        <taxon>Sar</taxon>
        <taxon>Stramenopiles</taxon>
        <taxon>Oomycota</taxon>
        <taxon>Saprolegniomycetes</taxon>
        <taxon>Saprolegniales</taxon>
        <taxon>Verrucalvaceae</taxon>
        <taxon>Aphanomyces</taxon>
    </lineage>
</organism>